<dbReference type="Pfam" id="PF13174">
    <property type="entry name" value="TPR_6"/>
    <property type="match status" value="1"/>
</dbReference>
<dbReference type="Proteomes" id="UP000252669">
    <property type="component" value="Unassembled WGS sequence"/>
</dbReference>
<keyword evidence="1" id="KW-0677">Repeat</keyword>
<dbReference type="InterPro" id="IPR019734">
    <property type="entry name" value="TPR_rpt"/>
</dbReference>
<dbReference type="AlphaFoldDB" id="A0A366MWH9"/>
<dbReference type="Gene3D" id="1.25.40.10">
    <property type="entry name" value="Tetratricopeptide repeat domain"/>
    <property type="match status" value="2"/>
</dbReference>
<feature type="transmembrane region" description="Helical" evidence="4">
    <location>
        <begin position="20"/>
        <end position="40"/>
    </location>
</feature>
<sequence>MKSCLLKLMQLFRNILKKFVYKIAIIFFLTNVILYANNIIESQPQVIFELQKLENSNENLEIQVDFNKAVLLFKKNEYEDALKLFQKTSQFFEVPSLLNIGIIYYKQNKIDEAISTFNKIYSKKTNLINQPYSFISSCYYLFDITKDDKYMLDLVTIFQNSNKLSEYSELITGIKDAILKELANRYLYIKDYENALAALNAMSYSLDLKKAMIYIKLNNFARASVILKKLREEEKDRDLLDKILWISTYASLKQNRFEDTQEILDLINERKGFKVNTQMPFEIFFNKDLYSTKDYLKSVLKFDEDRKLDFIYYFAPFVFSDSKEIIYDSVKGFIYGQDSSVENLESMVDYNTKFVNLVKQDPILRVNELKKLTNSDSKAYIYYNLALAYAQINDYSNAHINFEKAYKLSPGNRLYAIMLFITANSLNINIDEKQKASIDKSIRDGGGLYSYFAKEIYKLFINSSYNVIESSTLYQGTVFYKAIDFLKSMYDNKPLANHPLLEEYEKDSFIYLLRLVQQQKDEDDYTYFARLQDNIPLKYNNNFIDSSLITSKYYIDVLKALGIFTRADFKIDGNNNPLYLLTTAYSDLYLGKSQISIETLKRLKEEFSYENRFTMYLTVASFLESKRPEDASIQISLIKAFYKDTDTDFLTAIQLIQNMNISSAKQFLENRYNNPYIDFRIIRFDELMLFL</sequence>
<comment type="caution">
    <text evidence="5">The sequence shown here is derived from an EMBL/GenBank/DDBJ whole genome shotgun (WGS) entry which is preliminary data.</text>
</comment>
<keyword evidence="4" id="KW-0812">Transmembrane</keyword>
<dbReference type="SMART" id="SM00028">
    <property type="entry name" value="TPR"/>
    <property type="match status" value="2"/>
</dbReference>
<name>A0A366MWH9_9BACT</name>
<dbReference type="PROSITE" id="PS50005">
    <property type="entry name" value="TPR"/>
    <property type="match status" value="2"/>
</dbReference>
<keyword evidence="2 3" id="KW-0802">TPR repeat</keyword>
<organism evidence="5 6">
    <name type="scientific">Aliarcobacter vitoriensis</name>
    <dbReference type="NCBI Taxonomy" id="2011099"/>
    <lineage>
        <taxon>Bacteria</taxon>
        <taxon>Pseudomonadati</taxon>
        <taxon>Campylobacterota</taxon>
        <taxon>Epsilonproteobacteria</taxon>
        <taxon>Campylobacterales</taxon>
        <taxon>Arcobacteraceae</taxon>
        <taxon>Aliarcobacter</taxon>
    </lineage>
</organism>
<protein>
    <recommendedName>
        <fullName evidence="7">Tetratricopeptide repeat protein</fullName>
    </recommendedName>
</protein>
<keyword evidence="4" id="KW-0472">Membrane</keyword>
<evidence type="ECO:0000313" key="5">
    <source>
        <dbReference type="EMBL" id="RBQ29752.1"/>
    </source>
</evidence>
<dbReference type="SUPFAM" id="SSF48452">
    <property type="entry name" value="TPR-like"/>
    <property type="match status" value="1"/>
</dbReference>
<evidence type="ECO:0000256" key="3">
    <source>
        <dbReference type="PROSITE-ProRule" id="PRU00339"/>
    </source>
</evidence>
<feature type="repeat" description="TPR" evidence="3">
    <location>
        <begin position="94"/>
        <end position="127"/>
    </location>
</feature>
<feature type="repeat" description="TPR" evidence="3">
    <location>
        <begin position="379"/>
        <end position="412"/>
    </location>
</feature>
<dbReference type="EMBL" id="PDKB01000003">
    <property type="protein sequence ID" value="RBQ29752.1"/>
    <property type="molecule type" value="Genomic_DNA"/>
</dbReference>
<keyword evidence="6" id="KW-1185">Reference proteome</keyword>
<accession>A0A366MWH9</accession>
<evidence type="ECO:0000256" key="4">
    <source>
        <dbReference type="SAM" id="Phobius"/>
    </source>
</evidence>
<proteinExistence type="predicted"/>
<reference evidence="5 6" key="1">
    <citation type="submission" date="2017-10" db="EMBL/GenBank/DDBJ databases">
        <title>Genomics of the genus Arcobacter.</title>
        <authorList>
            <person name="Perez-Cataluna A."/>
            <person name="Figueras M.J."/>
        </authorList>
    </citation>
    <scope>NUCLEOTIDE SEQUENCE [LARGE SCALE GENOMIC DNA]</scope>
    <source>
        <strain evidence="5 6">CECT 9230</strain>
    </source>
</reference>
<keyword evidence="4" id="KW-1133">Transmembrane helix</keyword>
<evidence type="ECO:0008006" key="7">
    <source>
        <dbReference type="Google" id="ProtNLM"/>
    </source>
</evidence>
<dbReference type="OrthoDB" id="5346105at2"/>
<dbReference type="InterPro" id="IPR011990">
    <property type="entry name" value="TPR-like_helical_dom_sf"/>
</dbReference>
<dbReference type="PROSITE" id="PS50293">
    <property type="entry name" value="TPR_REGION"/>
    <property type="match status" value="1"/>
</dbReference>
<evidence type="ECO:0000313" key="6">
    <source>
        <dbReference type="Proteomes" id="UP000252669"/>
    </source>
</evidence>
<evidence type="ECO:0000256" key="2">
    <source>
        <dbReference type="ARBA" id="ARBA00022803"/>
    </source>
</evidence>
<dbReference type="Pfam" id="PF07719">
    <property type="entry name" value="TPR_2"/>
    <property type="match status" value="1"/>
</dbReference>
<gene>
    <name evidence="5" type="ORF">CRU91_02125</name>
</gene>
<evidence type="ECO:0000256" key="1">
    <source>
        <dbReference type="ARBA" id="ARBA00022737"/>
    </source>
</evidence>
<dbReference type="InterPro" id="IPR013105">
    <property type="entry name" value="TPR_2"/>
</dbReference>